<dbReference type="Gene3D" id="3.10.450.50">
    <property type="match status" value="1"/>
</dbReference>
<dbReference type="InterPro" id="IPR032710">
    <property type="entry name" value="NTF2-like_dom_sf"/>
</dbReference>
<accession>A0A6V7JH14</accession>
<evidence type="ECO:0000259" key="1">
    <source>
        <dbReference type="Pfam" id="PF22602"/>
    </source>
</evidence>
<sequence length="67" mass="7632">MDIPFVTDTLMTITVTGGFKETISKDNPIRYFNRTFTIVLEGSGYCMKNEQVHVFPPTSTREKEALN</sequence>
<dbReference type="InterPro" id="IPR002075">
    <property type="entry name" value="NTF2_dom"/>
</dbReference>
<dbReference type="AlphaFoldDB" id="A0A6V7JH14"/>
<dbReference type="Pfam" id="PF22602">
    <property type="entry name" value="NXF_NTF2"/>
    <property type="match status" value="1"/>
</dbReference>
<name>A0A6V7JH14_9HYME</name>
<proteinExistence type="predicted"/>
<dbReference type="SUPFAM" id="SSF54427">
    <property type="entry name" value="NTF2-like"/>
    <property type="match status" value="1"/>
</dbReference>
<organism evidence="2">
    <name type="scientific">Bracon brevicornis</name>
    <dbReference type="NCBI Taxonomy" id="1563983"/>
    <lineage>
        <taxon>Eukaryota</taxon>
        <taxon>Metazoa</taxon>
        <taxon>Ecdysozoa</taxon>
        <taxon>Arthropoda</taxon>
        <taxon>Hexapoda</taxon>
        <taxon>Insecta</taxon>
        <taxon>Pterygota</taxon>
        <taxon>Neoptera</taxon>
        <taxon>Endopterygota</taxon>
        <taxon>Hymenoptera</taxon>
        <taxon>Apocrita</taxon>
        <taxon>Ichneumonoidea</taxon>
        <taxon>Braconidae</taxon>
        <taxon>Braconinae</taxon>
        <taxon>Bracon</taxon>
    </lineage>
</organism>
<gene>
    <name evidence="2" type="ORF">BBRV_LOCUS52727</name>
</gene>
<feature type="domain" description="Nuclear transport factor 2" evidence="1">
    <location>
        <begin position="1"/>
        <end position="54"/>
    </location>
</feature>
<protein>
    <recommendedName>
        <fullName evidence="1">Nuclear transport factor 2 domain-containing protein</fullName>
    </recommendedName>
</protein>
<dbReference type="EMBL" id="CADCXW020000017">
    <property type="protein sequence ID" value="CAD1551444.1"/>
    <property type="molecule type" value="Genomic_DNA"/>
</dbReference>
<evidence type="ECO:0000313" key="2">
    <source>
        <dbReference type="EMBL" id="CAD1551444.1"/>
    </source>
</evidence>
<reference evidence="2" key="1">
    <citation type="submission" date="2020-07" db="EMBL/GenBank/DDBJ databases">
        <authorList>
            <person name="Ferguson B K."/>
        </authorList>
    </citation>
    <scope>NUCLEOTIDE SEQUENCE</scope>
    <source>
        <strain evidence="2">L06</strain>
    </source>
</reference>